<dbReference type="CDD" id="cd06583">
    <property type="entry name" value="PGRP"/>
    <property type="match status" value="1"/>
</dbReference>
<organism evidence="3 4">
    <name type="scientific">Neorhizobium galegae bv. orientalis str. HAMBI 540</name>
    <dbReference type="NCBI Taxonomy" id="1028800"/>
    <lineage>
        <taxon>Bacteria</taxon>
        <taxon>Pseudomonadati</taxon>
        <taxon>Pseudomonadota</taxon>
        <taxon>Alphaproteobacteria</taxon>
        <taxon>Hyphomicrobiales</taxon>
        <taxon>Rhizobiaceae</taxon>
        <taxon>Rhizobium/Agrobacterium group</taxon>
        <taxon>Neorhizobium</taxon>
    </lineage>
</organism>
<proteinExistence type="inferred from homology"/>
<dbReference type="EMBL" id="HG938353">
    <property type="protein sequence ID" value="CDN47546.1"/>
    <property type="molecule type" value="Genomic_DNA"/>
</dbReference>
<protein>
    <submittedName>
        <fullName evidence="3">N-acetylmuramoyl-L-alanine amidase (T3 lysozyme)</fullName>
    </submittedName>
</protein>
<dbReference type="GeneID" id="43447788"/>
<dbReference type="SUPFAM" id="SSF54106">
    <property type="entry name" value="LysM domain"/>
    <property type="match status" value="1"/>
</dbReference>
<dbReference type="InterPro" id="IPR036505">
    <property type="entry name" value="Amidase/PGRP_sf"/>
</dbReference>
<comment type="similarity">
    <text evidence="1">Belongs to the N-acetylmuramoyl-L-alanine amidase 2 family.</text>
</comment>
<evidence type="ECO:0000256" key="1">
    <source>
        <dbReference type="ARBA" id="ARBA00007553"/>
    </source>
</evidence>
<evidence type="ECO:0000313" key="4">
    <source>
        <dbReference type="Proteomes" id="UP000028181"/>
    </source>
</evidence>
<dbReference type="InterPro" id="IPR018392">
    <property type="entry name" value="LysM"/>
</dbReference>
<dbReference type="InterPro" id="IPR015510">
    <property type="entry name" value="PGRP"/>
</dbReference>
<dbReference type="OrthoDB" id="8754850at2"/>
<accession>A0A068SP50</accession>
<dbReference type="SMART" id="SM00644">
    <property type="entry name" value="Ami_2"/>
    <property type="match status" value="1"/>
</dbReference>
<keyword evidence="4" id="KW-1185">Reference proteome</keyword>
<dbReference type="SUPFAM" id="SSF55846">
    <property type="entry name" value="N-acetylmuramoyl-L-alanine amidase-like"/>
    <property type="match status" value="1"/>
</dbReference>
<dbReference type="GO" id="GO:0008745">
    <property type="term" value="F:N-acetylmuramoyl-L-alanine amidase activity"/>
    <property type="evidence" value="ECO:0007669"/>
    <property type="project" value="InterPro"/>
</dbReference>
<feature type="domain" description="LysM" evidence="2">
    <location>
        <begin position="171"/>
        <end position="215"/>
    </location>
</feature>
<dbReference type="RefSeq" id="WP_157884591.1">
    <property type="nucleotide sequence ID" value="NZ_HG938353.1"/>
</dbReference>
<evidence type="ECO:0000259" key="2">
    <source>
        <dbReference type="PROSITE" id="PS51782"/>
    </source>
</evidence>
<dbReference type="PANTHER" id="PTHR11022:SF41">
    <property type="entry name" value="PEPTIDOGLYCAN-RECOGNITION PROTEIN LC-RELATED"/>
    <property type="match status" value="1"/>
</dbReference>
<dbReference type="InterPro" id="IPR036779">
    <property type="entry name" value="LysM_dom_sf"/>
</dbReference>
<dbReference type="InterPro" id="IPR002502">
    <property type="entry name" value="Amidase_domain"/>
</dbReference>
<dbReference type="SMART" id="SM00257">
    <property type="entry name" value="LysM"/>
    <property type="match status" value="1"/>
</dbReference>
<dbReference type="KEGG" id="ngg:RG540_CH13660"/>
<dbReference type="PANTHER" id="PTHR11022">
    <property type="entry name" value="PEPTIDOGLYCAN RECOGNITION PROTEIN"/>
    <property type="match status" value="1"/>
</dbReference>
<dbReference type="PATRIC" id="fig|1028800.3.peg.1381"/>
<gene>
    <name evidence="3" type="ORF">RG540_CH13660</name>
</gene>
<dbReference type="Gene3D" id="3.10.350.10">
    <property type="entry name" value="LysM domain"/>
    <property type="match status" value="1"/>
</dbReference>
<dbReference type="SMART" id="SM00701">
    <property type="entry name" value="PGRP"/>
    <property type="match status" value="1"/>
</dbReference>
<sequence length="216" mass="23733">MSMKSRTRTDYIAVHCAATPPSADIGRADIDRWHRAKGWLMIGYHYVIRRDGRVEIGRPVDAIGAHVEGYNSISVGICLVGGVDAKGHSEDNFTSAQYAALAELLIQLKAKYPKATIQGHRDFPKVAKDCPCFDVRNWINQTGVFVTKQPAVNPKPVPETPKTAPKDNGWAYHTIVEGDTLFALSRKCGVSVDQITALNPGIKIKALKIGQTIRVR</sequence>
<reference evidence="4" key="1">
    <citation type="journal article" date="2014" name="BMC Genomics">
        <title>Genome sequencing of two Neorhizobium galegae strains reveals a noeT gene responsible for the unusual acetylation of the nodulation factors.</title>
        <authorList>
            <person name="Osterman J."/>
            <person name="Marsh J."/>
            <person name="Laine P.K."/>
            <person name="Zeng Z."/>
            <person name="Alatalo E."/>
            <person name="Sullivan J.T."/>
            <person name="Young J.P."/>
            <person name="Thomas-Oates J."/>
            <person name="Paulin L."/>
            <person name="Lindstrom K."/>
        </authorList>
    </citation>
    <scope>NUCLEOTIDE SEQUENCE [LARGE SCALE GENOMIC DNA]</scope>
    <source>
        <strain evidence="4">HAMBI 540</strain>
    </source>
</reference>
<evidence type="ECO:0000313" key="3">
    <source>
        <dbReference type="EMBL" id="CDN47546.1"/>
    </source>
</evidence>
<dbReference type="GO" id="GO:0009253">
    <property type="term" value="P:peptidoglycan catabolic process"/>
    <property type="evidence" value="ECO:0007669"/>
    <property type="project" value="InterPro"/>
</dbReference>
<dbReference type="PROSITE" id="PS51782">
    <property type="entry name" value="LYSM"/>
    <property type="match status" value="1"/>
</dbReference>
<name>A0A068SP50_NEOGA</name>
<dbReference type="HOGENOM" id="CLU_1276503_0_0_5"/>
<dbReference type="eggNOG" id="COG3023">
    <property type="taxonomic scope" value="Bacteria"/>
</dbReference>
<dbReference type="Pfam" id="PF01476">
    <property type="entry name" value="LysM"/>
    <property type="match status" value="1"/>
</dbReference>
<dbReference type="InterPro" id="IPR006619">
    <property type="entry name" value="PGRP_domain_met/bac"/>
</dbReference>
<dbReference type="CDD" id="cd00118">
    <property type="entry name" value="LysM"/>
    <property type="match status" value="1"/>
</dbReference>
<dbReference type="Gene3D" id="3.40.80.10">
    <property type="entry name" value="Peptidoglycan recognition protein-like"/>
    <property type="match status" value="1"/>
</dbReference>
<dbReference type="Pfam" id="PF01510">
    <property type="entry name" value="Amidase_2"/>
    <property type="match status" value="1"/>
</dbReference>
<dbReference type="AlphaFoldDB" id="A0A068SP50"/>
<dbReference type="Proteomes" id="UP000028181">
    <property type="component" value="Chromosome I"/>
</dbReference>
<dbReference type="GO" id="GO:0008270">
    <property type="term" value="F:zinc ion binding"/>
    <property type="evidence" value="ECO:0007669"/>
    <property type="project" value="InterPro"/>
</dbReference>